<dbReference type="AlphaFoldDB" id="A0A6J5YYU2"/>
<dbReference type="SUPFAM" id="SSF161098">
    <property type="entry name" value="MetI-like"/>
    <property type="match status" value="1"/>
</dbReference>
<dbReference type="Pfam" id="PF00528">
    <property type="entry name" value="BPD_transp_1"/>
    <property type="match status" value="1"/>
</dbReference>
<evidence type="ECO:0000256" key="1">
    <source>
        <dbReference type="ARBA" id="ARBA00004651"/>
    </source>
</evidence>
<evidence type="ECO:0000256" key="3">
    <source>
        <dbReference type="ARBA" id="ARBA00022475"/>
    </source>
</evidence>
<name>A0A6J5YYU2_9ZZZZ</name>
<keyword evidence="2" id="KW-0813">Transport</keyword>
<accession>A0A6J5YYU2</accession>
<evidence type="ECO:0000313" key="9">
    <source>
        <dbReference type="EMBL" id="CAB4333120.1"/>
    </source>
</evidence>
<gene>
    <name evidence="9" type="ORF">UFOPK3770_00356</name>
</gene>
<feature type="transmembrane region" description="Helical" evidence="7">
    <location>
        <begin position="189"/>
        <end position="210"/>
    </location>
</feature>
<dbReference type="EMBL" id="CAESAJ010000021">
    <property type="protein sequence ID" value="CAB4333120.1"/>
    <property type="molecule type" value="Genomic_DNA"/>
</dbReference>
<reference evidence="9" key="1">
    <citation type="submission" date="2020-05" db="EMBL/GenBank/DDBJ databases">
        <authorList>
            <person name="Chiriac C."/>
            <person name="Salcher M."/>
            <person name="Ghai R."/>
            <person name="Kavagutti S V."/>
        </authorList>
    </citation>
    <scope>NUCLEOTIDE SEQUENCE</scope>
</reference>
<dbReference type="PANTHER" id="PTHR43163:SF6">
    <property type="entry name" value="DIPEPTIDE TRANSPORT SYSTEM PERMEASE PROTEIN DPPB-RELATED"/>
    <property type="match status" value="1"/>
</dbReference>
<comment type="subcellular location">
    <subcellularLocation>
        <location evidence="1">Cell membrane</location>
        <topology evidence="1">Multi-pass membrane protein</topology>
    </subcellularLocation>
</comment>
<dbReference type="InterPro" id="IPR000515">
    <property type="entry name" value="MetI-like"/>
</dbReference>
<evidence type="ECO:0000256" key="5">
    <source>
        <dbReference type="ARBA" id="ARBA00022989"/>
    </source>
</evidence>
<dbReference type="Pfam" id="PF19300">
    <property type="entry name" value="BPD_transp_1_N"/>
    <property type="match status" value="1"/>
</dbReference>
<keyword evidence="6 7" id="KW-0472">Membrane</keyword>
<dbReference type="InterPro" id="IPR045621">
    <property type="entry name" value="BPD_transp_1_N"/>
</dbReference>
<dbReference type="GO" id="GO:0055085">
    <property type="term" value="P:transmembrane transport"/>
    <property type="evidence" value="ECO:0007669"/>
    <property type="project" value="InterPro"/>
</dbReference>
<feature type="transmembrane region" description="Helical" evidence="7">
    <location>
        <begin position="251"/>
        <end position="276"/>
    </location>
</feature>
<evidence type="ECO:0000256" key="4">
    <source>
        <dbReference type="ARBA" id="ARBA00022692"/>
    </source>
</evidence>
<feature type="transmembrane region" description="Helical" evidence="7">
    <location>
        <begin position="112"/>
        <end position="134"/>
    </location>
</feature>
<keyword evidence="5 7" id="KW-1133">Transmembrane helix</keyword>
<dbReference type="GO" id="GO:0005886">
    <property type="term" value="C:plasma membrane"/>
    <property type="evidence" value="ECO:0007669"/>
    <property type="project" value="UniProtKB-SubCell"/>
</dbReference>
<evidence type="ECO:0000256" key="6">
    <source>
        <dbReference type="ARBA" id="ARBA00023136"/>
    </source>
</evidence>
<dbReference type="Gene3D" id="1.10.3720.10">
    <property type="entry name" value="MetI-like"/>
    <property type="match status" value="1"/>
</dbReference>
<dbReference type="InterPro" id="IPR035906">
    <property type="entry name" value="MetI-like_sf"/>
</dbReference>
<proteinExistence type="predicted"/>
<protein>
    <submittedName>
        <fullName evidence="9">Unannotated protein</fullName>
    </submittedName>
</protein>
<dbReference type="PANTHER" id="PTHR43163">
    <property type="entry name" value="DIPEPTIDE TRANSPORT SYSTEM PERMEASE PROTEIN DPPB-RELATED"/>
    <property type="match status" value="1"/>
</dbReference>
<dbReference type="PROSITE" id="PS50928">
    <property type="entry name" value="ABC_TM1"/>
    <property type="match status" value="1"/>
</dbReference>
<organism evidence="9">
    <name type="scientific">freshwater metagenome</name>
    <dbReference type="NCBI Taxonomy" id="449393"/>
    <lineage>
        <taxon>unclassified sequences</taxon>
        <taxon>metagenomes</taxon>
        <taxon>ecological metagenomes</taxon>
    </lineage>
</organism>
<evidence type="ECO:0000256" key="2">
    <source>
        <dbReference type="ARBA" id="ARBA00022448"/>
    </source>
</evidence>
<keyword evidence="4 7" id="KW-0812">Transmembrane</keyword>
<evidence type="ECO:0000259" key="8">
    <source>
        <dbReference type="PROSITE" id="PS50928"/>
    </source>
</evidence>
<sequence length="329" mass="36388">MFPYVVRRLILMVLLLIVLSAVTFALFNAVPTDPARLTCGKTCTPDIVAANRIRLGLDKPLVVQYLDWFKGIFLGRDFGSGTQVFHCDIPCLGYSFKNGEQVTTMILAAMPVTMYLALGAFVLWMVIGTLTGIYAAKHRGKWQDKVIMGIALVGYSSPVFFVGLLLLIFPVVRFHWLPYPDYTSPLYDFPQFLGTMILPWIALATLYAAYYTRLTRSQMLETMSEDFIRTARAKGLSERVIVRKHAFRAGLTPIVTSAGLDLAGLLGGAVITEYIFSLPGLGRLAIHSVTDYDLPTLTATTLVAAAFIIFANLIVDILYAAIDPRVRLS</sequence>
<keyword evidence="3" id="KW-1003">Cell membrane</keyword>
<evidence type="ECO:0000256" key="7">
    <source>
        <dbReference type="SAM" id="Phobius"/>
    </source>
</evidence>
<dbReference type="CDD" id="cd06261">
    <property type="entry name" value="TM_PBP2"/>
    <property type="match status" value="1"/>
</dbReference>
<feature type="domain" description="ABC transmembrane type-1" evidence="8">
    <location>
        <begin position="110"/>
        <end position="319"/>
    </location>
</feature>
<feature type="transmembrane region" description="Helical" evidence="7">
    <location>
        <begin position="146"/>
        <end position="169"/>
    </location>
</feature>
<feature type="transmembrane region" description="Helical" evidence="7">
    <location>
        <begin position="296"/>
        <end position="322"/>
    </location>
</feature>